<dbReference type="EMBL" id="UAUU01000002">
    <property type="protein sequence ID" value="SPZ83941.1"/>
    <property type="molecule type" value="Genomic_DNA"/>
</dbReference>
<sequence>MPEKTVYEYAVVRLIPRVEREEFINVGVALYCRKYRFAKMVYLVNEQKVRALCPNIELELIENHLSSFQRICHGEKDAGKLAELDITERFRWLTAKRSTLIQCSASHPGLCEDPEATLNELFERLVR</sequence>
<dbReference type="Pfam" id="PF11236">
    <property type="entry name" value="DUF3037"/>
    <property type="match status" value="1"/>
</dbReference>
<proteinExistence type="predicted"/>
<evidence type="ECO:0000313" key="2">
    <source>
        <dbReference type="Proteomes" id="UP000251241"/>
    </source>
</evidence>
<evidence type="ECO:0000313" key="1">
    <source>
        <dbReference type="EMBL" id="SPZ83941.1"/>
    </source>
</evidence>
<gene>
    <name evidence="1" type="ORF">NCTC11343_00461</name>
</gene>
<dbReference type="AlphaFoldDB" id="A0A2X2IUV7"/>
<reference evidence="1 2" key="1">
    <citation type="submission" date="2018-06" db="EMBL/GenBank/DDBJ databases">
        <authorList>
            <consortium name="Pathogen Informatics"/>
            <person name="Doyle S."/>
        </authorList>
    </citation>
    <scope>NUCLEOTIDE SEQUENCE [LARGE SCALE GENOMIC DNA]</scope>
    <source>
        <strain evidence="1 2">NCTC11343</strain>
    </source>
</reference>
<dbReference type="InterPro" id="IPR021398">
    <property type="entry name" value="DUF3037"/>
</dbReference>
<organism evidence="1 2">
    <name type="scientific">Sphingobacterium multivorum</name>
    <dbReference type="NCBI Taxonomy" id="28454"/>
    <lineage>
        <taxon>Bacteria</taxon>
        <taxon>Pseudomonadati</taxon>
        <taxon>Bacteroidota</taxon>
        <taxon>Sphingobacteriia</taxon>
        <taxon>Sphingobacteriales</taxon>
        <taxon>Sphingobacteriaceae</taxon>
        <taxon>Sphingobacterium</taxon>
    </lineage>
</organism>
<dbReference type="GeneID" id="97179077"/>
<protein>
    <submittedName>
        <fullName evidence="1">Protein of uncharacterized function (DUF3037)</fullName>
    </submittedName>
</protein>
<dbReference type="RefSeq" id="WP_046673904.1">
    <property type="nucleotide sequence ID" value="NZ_CP068089.1"/>
</dbReference>
<name>A0A2X2IUV7_SPHMU</name>
<dbReference type="Proteomes" id="UP000251241">
    <property type="component" value="Unassembled WGS sequence"/>
</dbReference>
<accession>A0A2X2IUV7</accession>